<dbReference type="PANTHER" id="PTHR24416:SF564">
    <property type="entry name" value="MACROPHAGE-STIMULATING PROTEIN RECEPTOR"/>
    <property type="match status" value="1"/>
</dbReference>
<keyword evidence="20" id="KW-0675">Receptor</keyword>
<evidence type="ECO:0000256" key="22">
    <source>
        <dbReference type="ARBA" id="ARBA00051243"/>
    </source>
</evidence>
<dbReference type="Gene3D" id="2.130.10.10">
    <property type="entry name" value="YVTN repeat-like/Quinoprotein amine dehydrogenase"/>
    <property type="match status" value="1"/>
</dbReference>
<dbReference type="GO" id="GO:0005886">
    <property type="term" value="C:plasma membrane"/>
    <property type="evidence" value="ECO:0007669"/>
    <property type="project" value="TreeGrafter"/>
</dbReference>
<evidence type="ECO:0000256" key="15">
    <source>
        <dbReference type="ARBA" id="ARBA00022859"/>
    </source>
</evidence>
<dbReference type="GO" id="GO:0043235">
    <property type="term" value="C:receptor complex"/>
    <property type="evidence" value="ECO:0007669"/>
    <property type="project" value="TreeGrafter"/>
</dbReference>
<feature type="domain" description="Sema" evidence="31">
    <location>
        <begin position="25"/>
        <end position="508"/>
    </location>
</feature>
<keyword evidence="17 28" id="KW-0472">Membrane</keyword>
<gene>
    <name evidence="32" type="primary">LOC110494670</name>
</gene>
<feature type="domain" description="Protein kinase" evidence="30">
    <location>
        <begin position="1246"/>
        <end position="1508"/>
    </location>
</feature>
<keyword evidence="14" id="KW-0832">Ubl conjugation</keyword>
<dbReference type="InterPro" id="IPR013783">
    <property type="entry name" value="Ig-like_fold"/>
</dbReference>
<accession>A0A8C7PA13</accession>
<keyword evidence="12" id="KW-0418">Kinase</keyword>
<dbReference type="PROSITE" id="PS00107">
    <property type="entry name" value="PROTEIN_KINASE_ATP"/>
    <property type="match status" value="1"/>
</dbReference>
<dbReference type="Proteomes" id="UP000694395">
    <property type="component" value="Chromosome 17"/>
</dbReference>
<dbReference type="SMART" id="SM00429">
    <property type="entry name" value="IPT"/>
    <property type="match status" value="3"/>
</dbReference>
<keyword evidence="13 26" id="KW-0067">ATP-binding</keyword>
<evidence type="ECO:0000256" key="26">
    <source>
        <dbReference type="PROSITE-ProRule" id="PRU10141"/>
    </source>
</evidence>
<dbReference type="InterPro" id="IPR014756">
    <property type="entry name" value="Ig_E-set"/>
</dbReference>
<keyword evidence="11 26" id="KW-0547">Nucleotide-binding</keyword>
<evidence type="ECO:0000259" key="31">
    <source>
        <dbReference type="PROSITE" id="PS51004"/>
    </source>
</evidence>
<evidence type="ECO:0000313" key="32">
    <source>
        <dbReference type="Ensembl" id="ENSOMYP00000019672.2"/>
    </source>
</evidence>
<dbReference type="InterPro" id="IPR011009">
    <property type="entry name" value="Kinase-like_dom_sf"/>
</dbReference>
<evidence type="ECO:0000256" key="23">
    <source>
        <dbReference type="ARBA" id="ARBA00074624"/>
    </source>
</evidence>
<evidence type="ECO:0000256" key="12">
    <source>
        <dbReference type="ARBA" id="ARBA00022777"/>
    </source>
</evidence>
<keyword evidence="9 29" id="KW-0732">Signal</keyword>
<evidence type="ECO:0000256" key="5">
    <source>
        <dbReference type="ARBA" id="ARBA00022588"/>
    </source>
</evidence>
<dbReference type="PANTHER" id="PTHR24416">
    <property type="entry name" value="TYROSINE-PROTEIN KINASE RECEPTOR"/>
    <property type="match status" value="1"/>
</dbReference>
<dbReference type="Gene3D" id="3.30.1680.10">
    <property type="entry name" value="ligand-binding face of the semaphorins, domain 2"/>
    <property type="match status" value="1"/>
</dbReference>
<dbReference type="InterPro" id="IPR020635">
    <property type="entry name" value="Tyr_kinase_cat_dom"/>
</dbReference>
<dbReference type="Gene3D" id="2.60.40.10">
    <property type="entry name" value="Immunoglobulins"/>
    <property type="match status" value="2"/>
</dbReference>
<dbReference type="InterPro" id="IPR016201">
    <property type="entry name" value="PSI"/>
</dbReference>
<evidence type="ECO:0000256" key="11">
    <source>
        <dbReference type="ARBA" id="ARBA00022741"/>
    </source>
</evidence>
<keyword evidence="18" id="KW-0829">Tyrosine-protein kinase</keyword>
<protein>
    <recommendedName>
        <fullName evidence="23">Macrophage-stimulating protein receptor</fullName>
        <ecNumber evidence="3">2.7.10.1</ecNumber>
    </recommendedName>
    <alternativeName>
        <fullName evidence="24">p185-Ron</fullName>
    </alternativeName>
</protein>
<feature type="transmembrane region" description="Helical" evidence="28">
    <location>
        <begin position="539"/>
        <end position="561"/>
    </location>
</feature>
<feature type="transmembrane region" description="Helical" evidence="28">
    <location>
        <begin position="510"/>
        <end position="532"/>
    </location>
</feature>
<dbReference type="FunFam" id="2.60.40.10:FF:000213">
    <property type="entry name" value="Hepatocyte growth factor receptor"/>
    <property type="match status" value="1"/>
</dbReference>
<dbReference type="SMART" id="SM00423">
    <property type="entry name" value="PSI"/>
    <property type="match status" value="1"/>
</dbReference>
<dbReference type="Pfam" id="PF01437">
    <property type="entry name" value="PSI"/>
    <property type="match status" value="1"/>
</dbReference>
<keyword evidence="10" id="KW-0677">Repeat</keyword>
<dbReference type="InterPro" id="IPR001245">
    <property type="entry name" value="Ser-Thr/Tyr_kinase_cat_dom"/>
</dbReference>
<dbReference type="GO" id="GO:0006909">
    <property type="term" value="P:phagocytosis"/>
    <property type="evidence" value="ECO:0007669"/>
    <property type="project" value="TreeGrafter"/>
</dbReference>
<dbReference type="GO" id="GO:0007169">
    <property type="term" value="P:cell surface receptor protein tyrosine kinase signaling pathway"/>
    <property type="evidence" value="ECO:0007669"/>
    <property type="project" value="TreeGrafter"/>
</dbReference>
<comment type="caution">
    <text evidence="25">Lacks conserved residue(s) required for the propagation of feature annotation.</text>
</comment>
<evidence type="ECO:0000259" key="30">
    <source>
        <dbReference type="PROSITE" id="PS50011"/>
    </source>
</evidence>
<dbReference type="InterPro" id="IPR015943">
    <property type="entry name" value="WD40/YVTN_repeat-like_dom_sf"/>
</dbReference>
<evidence type="ECO:0000256" key="10">
    <source>
        <dbReference type="ARBA" id="ARBA00022737"/>
    </source>
</evidence>
<comment type="catalytic activity">
    <reaction evidence="22">
        <text>L-tyrosyl-[protein] + ATP = O-phospho-L-tyrosyl-[protein] + ADP + H(+)</text>
        <dbReference type="Rhea" id="RHEA:10596"/>
        <dbReference type="Rhea" id="RHEA-COMP:10136"/>
        <dbReference type="Rhea" id="RHEA-COMP:20101"/>
        <dbReference type="ChEBI" id="CHEBI:15378"/>
        <dbReference type="ChEBI" id="CHEBI:30616"/>
        <dbReference type="ChEBI" id="CHEBI:46858"/>
        <dbReference type="ChEBI" id="CHEBI:61978"/>
        <dbReference type="ChEBI" id="CHEBI:456216"/>
        <dbReference type="EC" id="2.7.10.1"/>
    </reaction>
</comment>
<feature type="compositionally biased region" description="Polar residues" evidence="27">
    <location>
        <begin position="1548"/>
        <end position="1559"/>
    </location>
</feature>
<dbReference type="SUPFAM" id="SSF101912">
    <property type="entry name" value="Sema domain"/>
    <property type="match status" value="1"/>
</dbReference>
<dbReference type="PROSITE" id="PS51004">
    <property type="entry name" value="SEMA"/>
    <property type="match status" value="1"/>
</dbReference>
<dbReference type="CDD" id="cd05058">
    <property type="entry name" value="PTKc_Met_Ron"/>
    <property type="match status" value="1"/>
</dbReference>
<dbReference type="CDD" id="cd00603">
    <property type="entry name" value="IPT_PCSR"/>
    <property type="match status" value="1"/>
</dbReference>
<dbReference type="EC" id="2.7.10.1" evidence="3"/>
<evidence type="ECO:0000256" key="6">
    <source>
        <dbReference type="ARBA" id="ARBA00022679"/>
    </source>
</evidence>
<keyword evidence="21" id="KW-0325">Glycoprotein</keyword>
<keyword evidence="8 28" id="KW-0812">Transmembrane</keyword>
<dbReference type="GO" id="GO:0016477">
    <property type="term" value="P:cell migration"/>
    <property type="evidence" value="ECO:0007669"/>
    <property type="project" value="TreeGrafter"/>
</dbReference>
<dbReference type="GO" id="GO:0045087">
    <property type="term" value="P:innate immune response"/>
    <property type="evidence" value="ECO:0007669"/>
    <property type="project" value="UniProtKB-KW"/>
</dbReference>
<dbReference type="FunFam" id="2.130.10.10:FF:000194">
    <property type="entry name" value="Macrophage-stimulating 1 receptor a"/>
    <property type="match status" value="1"/>
</dbReference>
<dbReference type="GO" id="GO:0005524">
    <property type="term" value="F:ATP binding"/>
    <property type="evidence" value="ECO:0007669"/>
    <property type="project" value="UniProtKB-UniRule"/>
</dbReference>
<keyword evidence="7" id="KW-0165">Cleavage on pair of basic residues</keyword>
<dbReference type="PRINTS" id="PR00109">
    <property type="entry name" value="TYRKINASE"/>
</dbReference>
<feature type="transmembrane region" description="Helical" evidence="28">
    <location>
        <begin position="621"/>
        <end position="642"/>
    </location>
</feature>
<feature type="transmembrane region" description="Helical" evidence="28">
    <location>
        <begin position="654"/>
        <end position="678"/>
    </location>
</feature>
<dbReference type="SMART" id="SM00630">
    <property type="entry name" value="Sema"/>
    <property type="match status" value="1"/>
</dbReference>
<evidence type="ECO:0000256" key="9">
    <source>
        <dbReference type="ARBA" id="ARBA00022729"/>
    </source>
</evidence>
<keyword evidence="16 28" id="KW-1133">Transmembrane helix</keyword>
<evidence type="ECO:0000256" key="18">
    <source>
        <dbReference type="ARBA" id="ARBA00023137"/>
    </source>
</evidence>
<keyword evidence="6" id="KW-0808">Transferase</keyword>
<dbReference type="SMART" id="SM00219">
    <property type="entry name" value="TyrKc"/>
    <property type="match status" value="1"/>
</dbReference>
<evidence type="ECO:0000256" key="24">
    <source>
        <dbReference type="ARBA" id="ARBA00083775"/>
    </source>
</evidence>
<evidence type="ECO:0000256" key="2">
    <source>
        <dbReference type="ARBA" id="ARBA00010297"/>
    </source>
</evidence>
<dbReference type="Ensembl" id="ENSOMYT00000021613.2">
    <property type="protein sequence ID" value="ENSOMYP00000019672.2"/>
    <property type="gene ID" value="ENSOMYG00000016157.2"/>
</dbReference>
<dbReference type="PROSITE" id="PS50011">
    <property type="entry name" value="PROTEIN_KINASE_DOM"/>
    <property type="match status" value="1"/>
</dbReference>
<evidence type="ECO:0000256" key="14">
    <source>
        <dbReference type="ARBA" id="ARBA00022843"/>
    </source>
</evidence>
<dbReference type="GO" id="GO:0007411">
    <property type="term" value="P:axon guidance"/>
    <property type="evidence" value="ECO:0007669"/>
    <property type="project" value="UniProtKB-ARBA"/>
</dbReference>
<organism evidence="32 33">
    <name type="scientific">Oncorhynchus mykiss</name>
    <name type="common">Rainbow trout</name>
    <name type="synonym">Salmo gairdneri</name>
    <dbReference type="NCBI Taxonomy" id="8022"/>
    <lineage>
        <taxon>Eukaryota</taxon>
        <taxon>Metazoa</taxon>
        <taxon>Chordata</taxon>
        <taxon>Craniata</taxon>
        <taxon>Vertebrata</taxon>
        <taxon>Euteleostomi</taxon>
        <taxon>Actinopterygii</taxon>
        <taxon>Neopterygii</taxon>
        <taxon>Teleostei</taxon>
        <taxon>Protacanthopterygii</taxon>
        <taxon>Salmoniformes</taxon>
        <taxon>Salmonidae</taxon>
        <taxon>Salmoninae</taxon>
        <taxon>Oncorhynchus</taxon>
    </lineage>
</organism>
<feature type="signal peptide" evidence="29">
    <location>
        <begin position="1"/>
        <end position="19"/>
    </location>
</feature>
<comment type="subcellular location">
    <subcellularLocation>
        <location evidence="1">Membrane</location>
        <topology evidence="1">Single-pass type I membrane protein</topology>
    </subcellularLocation>
</comment>
<dbReference type="Gene3D" id="1.10.510.10">
    <property type="entry name" value="Transferase(Phosphotransferase) domain 1"/>
    <property type="match status" value="1"/>
</dbReference>
<feature type="region of interest" description="Disordered" evidence="27">
    <location>
        <begin position="1174"/>
        <end position="1197"/>
    </location>
</feature>
<dbReference type="InterPro" id="IPR001627">
    <property type="entry name" value="Semap_dom"/>
</dbReference>
<evidence type="ECO:0000313" key="33">
    <source>
        <dbReference type="Proteomes" id="UP000694395"/>
    </source>
</evidence>
<reference evidence="32" key="3">
    <citation type="submission" date="2025-09" db="UniProtKB">
        <authorList>
            <consortium name="Ensembl"/>
        </authorList>
    </citation>
    <scope>IDENTIFICATION</scope>
</reference>
<dbReference type="FunFam" id="1.10.510.10:FF:000093">
    <property type="entry name" value="Hepatocyte growth factor receptor"/>
    <property type="match status" value="1"/>
</dbReference>
<feature type="chain" id="PRO_5035452454" description="Macrophage-stimulating protein receptor" evidence="29">
    <location>
        <begin position="20"/>
        <end position="1559"/>
    </location>
</feature>
<evidence type="ECO:0000256" key="19">
    <source>
        <dbReference type="ARBA" id="ARBA00023157"/>
    </source>
</evidence>
<dbReference type="InterPro" id="IPR002909">
    <property type="entry name" value="IPT_dom"/>
</dbReference>
<proteinExistence type="inferred from homology"/>
<evidence type="ECO:0000256" key="4">
    <source>
        <dbReference type="ARBA" id="ARBA00022553"/>
    </source>
</evidence>
<keyword evidence="15" id="KW-0391">Immunity</keyword>
<evidence type="ECO:0000256" key="28">
    <source>
        <dbReference type="SAM" id="Phobius"/>
    </source>
</evidence>
<keyword evidence="5" id="KW-0399">Innate immunity</keyword>
<keyword evidence="33" id="KW-1185">Reference proteome</keyword>
<dbReference type="SUPFAM" id="SSF81296">
    <property type="entry name" value="E set domains"/>
    <property type="match status" value="3"/>
</dbReference>
<feature type="transmembrane region" description="Helical" evidence="28">
    <location>
        <begin position="567"/>
        <end position="587"/>
    </location>
</feature>
<evidence type="ECO:0000256" key="17">
    <source>
        <dbReference type="ARBA" id="ARBA00023136"/>
    </source>
</evidence>
<sequence length="1559" mass="172994">MVPWANFLVTSIWIQTLKASGLDTCPRTPRKEVDFTFNYSIPHFQTAKPIQNIVVNLYMPEVYVASQNVIEAVSGELSKLWELRTGPVGSPECQTCGLCDIEADLEDSVDTDNEVLLLDPSPYLNSLYSCGSSQHGICHLHELSFNDTPPKSECLFRKDANSPSLCPDCLASPLGTEVIIVEQGHTAYFFVAATLNERVAQRYGRPSLSVRRPLSTLDGFEMVMQGLTVLPKLQNSYQIDYIYSFSTQDYVYFLSVQRENFLDSYQTRLGRLPVKDTEAWLYREVVLECRFEPKRRRRRRGGDNIFQDVVYNRLQAAHFSRAGKELAEELGVGEKDDILYGVFAVTDGSGRPYSNSAMCAFPMPNVNRAIDRGAEDCCRSSTEQLSRGLCHFQLCESCPHESSDNNATCMAKSTLVSKPYYRLDLFNRYMNNILLTSVLVTIIGNNTVAHIGTKDGRLLQLILRRSNPIIFANYSLGEDNEVSRKAAVQSNESLLFVVGNKVPFQFNHKYFLVFPCFLLVTYFGSVTLFLFFSLSLLSLSLSLLSLSLSPFSLSLSLSFSLLSSLSLSPFSLSLISLSLSPFSLSLISRSLSPFSLSLSFLSLSLLSLCLSPFSLSLSLSFSLLSSLLSLSLLSLSLSFLSLSPFSLSLLSLSLSFLSLSLSLSPFSPFSLSISLYHFSLSLCQMFSVSPKGPGCKHFLTCSTCLMAPRFIGCGWCSGVCSRQEECLIQWKSESCPPVITKFFPKTAPPDGETELRLCGWEFQSPLRPAIISEETHLVRVGATPCTVLSEKSNSTQLVCSIHPKVPGPSQDLNITVAVHEGKVEGRYSVEGQDQMIGFTFVEPSITEITPDYGPQIGGTLVTVTGPHLNAGMIKTVSIGDQDCPIKSVTEGTGTMSSIVCLSKGLAVVKKVPVRVFIDKSQVATTKMFHYKKNPVITVIQPVCSFRSGSKIIIKGSNLDSAYNTVIRYKSHNPSQKLLQRVCNGTATPTHMECFAPVFPRNETDKGIITINMDGANKLVVKRFEYQPDASITPFEYEGNVLSLSPGQTEVSLHHNKLSMVSPCMEITMSIGGVDCGVQVLDNELTCRIPKNLIIPSEGSPVRVSVNGHAYEVGTVVFFSNPVNTVGVVMGIFAALCVGAALAFIAMTHVRRKKKEISANVETRLARMSVRRRISSNPDLSPTGDYRRDLSSQPSQTTGSGGIIFHGLVYTATFDPLAVPLISVDTLKPELLEEVRDVLIPADTVNIHRNQIIGKGNFGTVYHGYLTDNKNQEQLIHCAVKALNRITALEEVEQFLREGILMKEFHHNNVLSLLGILLPQEGLPLVVLPFMKYGDLRHFIRCERRNPTVKDLIGFGLQVAKGMEYLAQKKFVHRDLAARNCMLDETFTVKVADFGMARDVFDKEYYSIQNHKKAKLPVKWMAIESLQTQKFTTKSDVWSFGVLMWELLTRGASPYPEVDPYDITEFLLKGRRLPQPQFCPDALYSIMLECWNPEPELRPDFHTLDQEVLEIWSCLEGEHYISLKVTYVNLDQPRPYPALTASADKAEASSGSESDSVMSN</sequence>
<dbReference type="InterPro" id="IPR036352">
    <property type="entry name" value="Semap_dom_sf"/>
</dbReference>
<dbReference type="Pfam" id="PF01833">
    <property type="entry name" value="TIG"/>
    <property type="match status" value="2"/>
</dbReference>
<evidence type="ECO:0000256" key="13">
    <source>
        <dbReference type="ARBA" id="ARBA00022840"/>
    </source>
</evidence>
<dbReference type="Pfam" id="PF07714">
    <property type="entry name" value="PK_Tyr_Ser-Thr"/>
    <property type="match status" value="1"/>
</dbReference>
<feature type="transmembrane region" description="Helical" evidence="28">
    <location>
        <begin position="1125"/>
        <end position="1146"/>
    </location>
</feature>
<evidence type="ECO:0000256" key="27">
    <source>
        <dbReference type="SAM" id="MobiDB-lite"/>
    </source>
</evidence>
<dbReference type="Gene3D" id="3.30.200.20">
    <property type="entry name" value="Phosphorylase Kinase, domain 1"/>
    <property type="match status" value="1"/>
</dbReference>
<keyword evidence="4" id="KW-0597">Phosphoprotein</keyword>
<dbReference type="GO" id="GO:0009615">
    <property type="term" value="P:response to virus"/>
    <property type="evidence" value="ECO:0007669"/>
    <property type="project" value="UniProtKB-ARBA"/>
</dbReference>
<evidence type="ECO:0000256" key="1">
    <source>
        <dbReference type="ARBA" id="ARBA00004479"/>
    </source>
</evidence>
<evidence type="ECO:0000256" key="20">
    <source>
        <dbReference type="ARBA" id="ARBA00023170"/>
    </source>
</evidence>
<dbReference type="InterPro" id="IPR050122">
    <property type="entry name" value="RTK"/>
</dbReference>
<dbReference type="InterPro" id="IPR017441">
    <property type="entry name" value="Protein_kinase_ATP_BS"/>
</dbReference>
<reference evidence="32" key="1">
    <citation type="submission" date="2020-07" db="EMBL/GenBank/DDBJ databases">
        <title>A long reads based de novo assembly of the rainbow trout Arlee double haploid line genome.</title>
        <authorList>
            <person name="Gao G."/>
            <person name="Palti Y."/>
        </authorList>
    </citation>
    <scope>NUCLEOTIDE SEQUENCE [LARGE SCALE GENOMIC DNA]</scope>
</reference>
<dbReference type="FunFam" id="3.30.1680.10:FF:000006">
    <property type="entry name" value="Macrophage-stimulating 1 receptor b"/>
    <property type="match status" value="1"/>
</dbReference>
<dbReference type="GO" id="GO:0004714">
    <property type="term" value="F:transmembrane receptor protein tyrosine kinase activity"/>
    <property type="evidence" value="ECO:0007669"/>
    <property type="project" value="UniProtKB-EC"/>
</dbReference>
<dbReference type="InterPro" id="IPR002165">
    <property type="entry name" value="Plexin_repeat"/>
</dbReference>
<dbReference type="GeneTree" id="ENSGT00940000157842"/>
<evidence type="ECO:0000256" key="21">
    <source>
        <dbReference type="ARBA" id="ARBA00023180"/>
    </source>
</evidence>
<evidence type="ECO:0000256" key="7">
    <source>
        <dbReference type="ARBA" id="ARBA00022685"/>
    </source>
</evidence>
<evidence type="ECO:0000256" key="8">
    <source>
        <dbReference type="ARBA" id="ARBA00022692"/>
    </source>
</evidence>
<dbReference type="InterPro" id="IPR000719">
    <property type="entry name" value="Prot_kinase_dom"/>
</dbReference>
<evidence type="ECO:0000256" key="29">
    <source>
        <dbReference type="SAM" id="SignalP"/>
    </source>
</evidence>
<reference evidence="32" key="2">
    <citation type="submission" date="2025-08" db="UniProtKB">
        <authorList>
            <consortium name="Ensembl"/>
        </authorList>
    </citation>
    <scope>IDENTIFICATION</scope>
</reference>
<feature type="transmembrane region" description="Helical" evidence="28">
    <location>
        <begin position="594"/>
        <end position="615"/>
    </location>
</feature>
<keyword evidence="19" id="KW-1015">Disulfide bond</keyword>
<feature type="binding site" evidence="26">
    <location>
        <position position="1280"/>
    </location>
    <ligand>
        <name>ATP</name>
        <dbReference type="ChEBI" id="CHEBI:30616"/>
    </ligand>
</feature>
<evidence type="ECO:0000256" key="16">
    <source>
        <dbReference type="ARBA" id="ARBA00022989"/>
    </source>
</evidence>
<dbReference type="InterPro" id="IPR008266">
    <property type="entry name" value="Tyr_kinase_AS"/>
</dbReference>
<dbReference type="Pfam" id="PF01403">
    <property type="entry name" value="Sema"/>
    <property type="match status" value="1"/>
</dbReference>
<dbReference type="SUPFAM" id="SSF56112">
    <property type="entry name" value="Protein kinase-like (PK-like)"/>
    <property type="match status" value="1"/>
</dbReference>
<evidence type="ECO:0000256" key="3">
    <source>
        <dbReference type="ARBA" id="ARBA00011902"/>
    </source>
</evidence>
<name>A0A8C7PA13_ONCMY</name>
<feature type="region of interest" description="Disordered" evidence="27">
    <location>
        <begin position="1540"/>
        <end position="1559"/>
    </location>
</feature>
<dbReference type="FunFam" id="3.30.200.20:FF:000188">
    <property type="entry name" value="Hepatocyte growth factor receptor"/>
    <property type="match status" value="1"/>
</dbReference>
<dbReference type="PROSITE" id="PS00109">
    <property type="entry name" value="PROTEIN_KINASE_TYR"/>
    <property type="match status" value="1"/>
</dbReference>
<comment type="similarity">
    <text evidence="2">Belongs to the plexin family.</text>
</comment>
<evidence type="ECO:0000256" key="25">
    <source>
        <dbReference type="PROSITE-ProRule" id="PRU00352"/>
    </source>
</evidence>
<dbReference type="SUPFAM" id="SSF103575">
    <property type="entry name" value="Plexin repeat"/>
    <property type="match status" value="1"/>
</dbReference>